<reference evidence="1" key="1">
    <citation type="submission" date="2023-01" db="EMBL/GenBank/DDBJ databases">
        <title>Exophiala dermititidis isolated from Cystic Fibrosis Patient.</title>
        <authorList>
            <person name="Kurbessoian T."/>
            <person name="Crocker A."/>
            <person name="Murante D."/>
            <person name="Hogan D.A."/>
            <person name="Stajich J.E."/>
        </authorList>
    </citation>
    <scope>NUCLEOTIDE SEQUENCE</scope>
    <source>
        <strain evidence="1">Ex8</strain>
    </source>
</reference>
<organism evidence="1 2">
    <name type="scientific">Exophiala dermatitidis</name>
    <name type="common">Black yeast-like fungus</name>
    <name type="synonym">Wangiella dermatitidis</name>
    <dbReference type="NCBI Taxonomy" id="5970"/>
    <lineage>
        <taxon>Eukaryota</taxon>
        <taxon>Fungi</taxon>
        <taxon>Dikarya</taxon>
        <taxon>Ascomycota</taxon>
        <taxon>Pezizomycotina</taxon>
        <taxon>Eurotiomycetes</taxon>
        <taxon>Chaetothyriomycetidae</taxon>
        <taxon>Chaetothyriales</taxon>
        <taxon>Herpotrichiellaceae</taxon>
        <taxon>Exophiala</taxon>
    </lineage>
</organism>
<proteinExistence type="predicted"/>
<dbReference type="EMBL" id="JAJGCB010000014">
    <property type="protein sequence ID" value="KAJ8989398.1"/>
    <property type="molecule type" value="Genomic_DNA"/>
</dbReference>
<name>A0AAN6IT37_EXODE</name>
<evidence type="ECO:0000313" key="2">
    <source>
        <dbReference type="Proteomes" id="UP001161757"/>
    </source>
</evidence>
<sequence length="120" mass="13057">MGFGTVGPQSAAPANACNSAWRLLASIAIQKPDVRSVCSFFISPSRALAIEPKTTLLQPLQPLSTGQNGKVLRKCGRIISLASDHTTLLSFYDSSLQRRRNKIPQPPAPLLIDLTMQNRE</sequence>
<gene>
    <name evidence="1" type="ORF">HRR80_006635</name>
</gene>
<evidence type="ECO:0000313" key="1">
    <source>
        <dbReference type="EMBL" id="KAJ8989398.1"/>
    </source>
</evidence>
<dbReference type="AlphaFoldDB" id="A0AAN6IT37"/>
<comment type="caution">
    <text evidence="1">The sequence shown here is derived from an EMBL/GenBank/DDBJ whole genome shotgun (WGS) entry which is preliminary data.</text>
</comment>
<dbReference type="Proteomes" id="UP001161757">
    <property type="component" value="Unassembled WGS sequence"/>
</dbReference>
<accession>A0AAN6IT37</accession>
<protein>
    <submittedName>
        <fullName evidence="1">Uncharacterized protein</fullName>
    </submittedName>
</protein>